<dbReference type="GO" id="GO:0003690">
    <property type="term" value="F:double-stranded DNA binding"/>
    <property type="evidence" value="ECO:0007669"/>
    <property type="project" value="TreeGrafter"/>
</dbReference>
<keyword evidence="1" id="KW-0539">Nucleus</keyword>
<keyword evidence="1" id="KW-0804">Transcription</keyword>
<dbReference type="GO" id="GO:0001671">
    <property type="term" value="F:ATPase activator activity"/>
    <property type="evidence" value="ECO:0007669"/>
    <property type="project" value="InterPro"/>
</dbReference>
<comment type="function">
    <text evidence="1">Component of the general transcription and DNA repair factor IIH (TFIIH) core complex which is involved in general and transcription-coupled nucleotide excision repair (NER) of damaged DNA.</text>
</comment>
<organism evidence="2">
    <name type="scientific">Gongylonema pulchrum</name>
    <dbReference type="NCBI Taxonomy" id="637853"/>
    <lineage>
        <taxon>Eukaryota</taxon>
        <taxon>Metazoa</taxon>
        <taxon>Ecdysozoa</taxon>
        <taxon>Nematoda</taxon>
        <taxon>Chromadorea</taxon>
        <taxon>Rhabditida</taxon>
        <taxon>Spirurina</taxon>
        <taxon>Spiruromorpha</taxon>
        <taxon>Spiruroidea</taxon>
        <taxon>Gongylonematidae</taxon>
        <taxon>Gongylonema</taxon>
    </lineage>
</organism>
<dbReference type="PANTHER" id="PTHR13152:SF0">
    <property type="entry name" value="GENERAL TRANSCRIPTION FACTOR IIH SUBUNIT 4"/>
    <property type="match status" value="1"/>
</dbReference>
<comment type="subcellular location">
    <subcellularLocation>
        <location evidence="1">Nucleus</location>
    </subcellularLocation>
</comment>
<proteinExistence type="inferred from homology"/>
<evidence type="ECO:0000313" key="2">
    <source>
        <dbReference type="WBParaSite" id="GPUH_0001178501-mRNA-1"/>
    </source>
</evidence>
<protein>
    <recommendedName>
        <fullName evidence="1">General transcription factor IIH subunit 4</fullName>
    </recommendedName>
</protein>
<evidence type="ECO:0000256" key="1">
    <source>
        <dbReference type="RuleBase" id="RU364024"/>
    </source>
</evidence>
<dbReference type="Pfam" id="PF03849">
    <property type="entry name" value="Tfb2"/>
    <property type="match status" value="1"/>
</dbReference>
<dbReference type="WBParaSite" id="GPUH_0001178501-mRNA-1">
    <property type="protein sequence ID" value="GPUH_0001178501-mRNA-1"/>
    <property type="gene ID" value="GPUH_0001178501"/>
</dbReference>
<dbReference type="InterPro" id="IPR004598">
    <property type="entry name" value="TFIIH_p52/Tfb2"/>
</dbReference>
<accession>A0A183DST0</accession>
<name>A0A183DST0_9BILA</name>
<dbReference type="PANTHER" id="PTHR13152">
    <property type="entry name" value="TFIIH, POLYPEPTIDE 4"/>
    <property type="match status" value="1"/>
</dbReference>
<reference evidence="2" key="1">
    <citation type="submission" date="2016-06" db="UniProtKB">
        <authorList>
            <consortium name="WormBaseParasite"/>
        </authorList>
    </citation>
    <scope>IDENTIFICATION</scope>
</reference>
<dbReference type="GO" id="GO:0006289">
    <property type="term" value="P:nucleotide-excision repair"/>
    <property type="evidence" value="ECO:0007669"/>
    <property type="project" value="InterPro"/>
</dbReference>
<sequence>LMSIWEHRPLLEYMSSRPAEQLNQLYSSPAVAFALFRFLPELAQEFFLKALWLKDVGNKWYPVYRHSYLRAIRMGLYRASKLDVVTDCDEKTRKSANKDLGKKASERWECILHYLALPSQKSEQGVSSTTKMLFRTAGLTSYDEEQIWTYLLHYFHMQEATGNDITAEIEFLLRLTLCVGSTSSNIGNNHGSGDKERQSSSGRAFRIDETWSEPVKGFLMHLRELGLIFIRKRKDGFFFLTPLLNHLTNTSDTSEMSLEKRNQNGFIVVETNYRVYAYTSSSLQLAILSTFTEMLYR</sequence>
<keyword evidence="1" id="KW-0805">Transcription regulation</keyword>
<dbReference type="AlphaFoldDB" id="A0A183DST0"/>
<dbReference type="GO" id="GO:0000439">
    <property type="term" value="C:transcription factor TFIIH core complex"/>
    <property type="evidence" value="ECO:0007669"/>
    <property type="project" value="InterPro"/>
</dbReference>
<comment type="similarity">
    <text evidence="1">Belongs to the TFB2 family.</text>
</comment>
<keyword evidence="1" id="KW-0234">DNA repair</keyword>
<keyword evidence="1" id="KW-0227">DNA damage</keyword>
<dbReference type="GO" id="GO:0005675">
    <property type="term" value="C:transcription factor TFIIH holo complex"/>
    <property type="evidence" value="ECO:0007669"/>
    <property type="project" value="TreeGrafter"/>
</dbReference>